<evidence type="ECO:0000256" key="1">
    <source>
        <dbReference type="ARBA" id="ARBA00004906"/>
    </source>
</evidence>
<evidence type="ECO:0000256" key="2">
    <source>
        <dbReference type="ARBA" id="ARBA00022737"/>
    </source>
</evidence>
<dbReference type="InterPro" id="IPR026464">
    <property type="entry name" value="NosD_copper_fam"/>
</dbReference>
<evidence type="ECO:0000259" key="4">
    <source>
        <dbReference type="Pfam" id="PF05048"/>
    </source>
</evidence>
<dbReference type="NCBIfam" id="TIGR04247">
    <property type="entry name" value="NosD_copper_fam"/>
    <property type="match status" value="1"/>
</dbReference>
<dbReference type="SUPFAM" id="SSF51126">
    <property type="entry name" value="Pectin lyase-like"/>
    <property type="match status" value="1"/>
</dbReference>
<organism evidence="5 6">
    <name type="scientific">Daejeonella lutea</name>
    <dbReference type="NCBI Taxonomy" id="572036"/>
    <lineage>
        <taxon>Bacteria</taxon>
        <taxon>Pseudomonadati</taxon>
        <taxon>Bacteroidota</taxon>
        <taxon>Sphingobacteriia</taxon>
        <taxon>Sphingobacteriales</taxon>
        <taxon>Sphingobacteriaceae</taxon>
        <taxon>Daejeonella</taxon>
    </lineage>
</organism>
<dbReference type="Proteomes" id="UP000189981">
    <property type="component" value="Unassembled WGS sequence"/>
</dbReference>
<sequence length="398" mass="44703">MVLPAVASTLHVGAKRIHRTIQSGINAAKDGDTVAVDPGHYRERNLTVNKRIVLYGIGYPVLDGQNKYEIISVFTGGVTIAGFKLTHSGRSSLEDLSGIKVYNSNGVTIKNNILEDTFFGIYIQNGSKCIIINNRLKGTAVEEQQSGNGIHCWKSDNLTISGNTVSGHRDGIYFEFVQHAQIRKNVVSKNLRYGLHFMFSNDDTYAQNVFQNNGSGVSVMYSKRIKMISNRFEENWGDAAYGILLKEISDGTMEGNYFTKNTSAIYMEGANRITMKRNTFKDNGWALKIQASCMDVVLERNNFIGNTFDVGTNGSLVLNTFKNNYWDKYEGYDLNKDMIGDIPFRPVSMYSMIVEKFPAAMILFRTFITTLLDKTEKILPSLTPENLKDNEPLMRKAF</sequence>
<feature type="domain" description="Periplasmic copper-binding protein NosD beta helix" evidence="4">
    <location>
        <begin position="133"/>
        <end position="331"/>
    </location>
</feature>
<keyword evidence="2" id="KW-0677">Repeat</keyword>
<comment type="pathway">
    <text evidence="1">Protein modification; protein ubiquitination.</text>
</comment>
<accession>A0A1T5A5E6</accession>
<dbReference type="Gene3D" id="2.160.20.10">
    <property type="entry name" value="Single-stranded right-handed beta-helix, Pectin lyase-like"/>
    <property type="match status" value="2"/>
</dbReference>
<proteinExistence type="predicted"/>
<dbReference type="SMART" id="SM00710">
    <property type="entry name" value="PbH1"/>
    <property type="match status" value="10"/>
</dbReference>
<dbReference type="InterPro" id="IPR007742">
    <property type="entry name" value="NosD_dom"/>
</dbReference>
<dbReference type="InterPro" id="IPR011050">
    <property type="entry name" value="Pectin_lyase_fold/virulence"/>
</dbReference>
<dbReference type="PANTHER" id="PTHR22990">
    <property type="entry name" value="F-BOX ONLY PROTEIN"/>
    <property type="match status" value="1"/>
</dbReference>
<dbReference type="AlphaFoldDB" id="A0A1T5A5E6"/>
<dbReference type="PANTHER" id="PTHR22990:SF15">
    <property type="entry name" value="F-BOX ONLY PROTEIN 10"/>
    <property type="match status" value="1"/>
</dbReference>
<protein>
    <submittedName>
        <fullName evidence="5">Nitrous oxidase accessory protein</fullName>
    </submittedName>
</protein>
<dbReference type="InterPro" id="IPR022441">
    <property type="entry name" value="Para_beta_helix_rpt-2"/>
</dbReference>
<gene>
    <name evidence="5" type="ORF">SAMN05661099_0323</name>
</gene>
<dbReference type="InterPro" id="IPR006626">
    <property type="entry name" value="PbH1"/>
</dbReference>
<keyword evidence="6" id="KW-1185">Reference proteome</keyword>
<dbReference type="EMBL" id="FUYR01000001">
    <property type="protein sequence ID" value="SKB29967.1"/>
    <property type="molecule type" value="Genomic_DNA"/>
</dbReference>
<evidence type="ECO:0000313" key="6">
    <source>
        <dbReference type="Proteomes" id="UP000189981"/>
    </source>
</evidence>
<dbReference type="NCBIfam" id="TIGR03804">
    <property type="entry name" value="para_beta_helix"/>
    <property type="match status" value="3"/>
</dbReference>
<dbReference type="STRING" id="572036.SAMN05661099_0323"/>
<keyword evidence="3" id="KW-0833">Ubl conjugation pathway</keyword>
<dbReference type="OrthoDB" id="9767990at2"/>
<dbReference type="Pfam" id="PF05048">
    <property type="entry name" value="NosD"/>
    <property type="match status" value="1"/>
</dbReference>
<name>A0A1T5A5E6_9SPHI</name>
<dbReference type="InterPro" id="IPR051550">
    <property type="entry name" value="SCF-Subunits/Alg-Epimerases"/>
</dbReference>
<evidence type="ECO:0000313" key="5">
    <source>
        <dbReference type="EMBL" id="SKB29967.1"/>
    </source>
</evidence>
<dbReference type="InterPro" id="IPR012334">
    <property type="entry name" value="Pectin_lyas_fold"/>
</dbReference>
<reference evidence="6" key="1">
    <citation type="submission" date="2017-02" db="EMBL/GenBank/DDBJ databases">
        <authorList>
            <person name="Varghese N."/>
            <person name="Submissions S."/>
        </authorList>
    </citation>
    <scope>NUCLEOTIDE SEQUENCE [LARGE SCALE GENOMIC DNA]</scope>
    <source>
        <strain evidence="6">DSM 22385</strain>
    </source>
</reference>
<evidence type="ECO:0000256" key="3">
    <source>
        <dbReference type="ARBA" id="ARBA00022786"/>
    </source>
</evidence>